<dbReference type="SUPFAM" id="SSF48239">
    <property type="entry name" value="Terpenoid cyclases/Protein prenyltransferases"/>
    <property type="match status" value="1"/>
</dbReference>
<dbReference type="InterPro" id="IPR047565">
    <property type="entry name" value="Alpha-macroglob_thiol-ester_cl"/>
</dbReference>
<evidence type="ECO:0000256" key="2">
    <source>
        <dbReference type="ARBA" id="ARBA00022729"/>
    </source>
</evidence>
<evidence type="ECO:0000313" key="7">
    <source>
        <dbReference type="EMBL" id="TRW22313.1"/>
    </source>
</evidence>
<comment type="similarity">
    <text evidence="1">Belongs to the protease inhibitor I39 (alpha-2-macroglobulin) family. Bacterial alpha-2-macroglobulin subfamily.</text>
</comment>
<dbReference type="InterPro" id="IPR041462">
    <property type="entry name" value="Bact_A2M_MG6"/>
</dbReference>
<dbReference type="GO" id="GO:0004866">
    <property type="term" value="F:endopeptidase inhibitor activity"/>
    <property type="evidence" value="ECO:0007669"/>
    <property type="project" value="InterPro"/>
</dbReference>
<dbReference type="Pfam" id="PF17962">
    <property type="entry name" value="bMG6"/>
    <property type="match status" value="1"/>
</dbReference>
<dbReference type="PANTHER" id="PTHR40094:SF1">
    <property type="entry name" value="UBIQUITIN DOMAIN-CONTAINING PROTEIN"/>
    <property type="match status" value="1"/>
</dbReference>
<dbReference type="RefSeq" id="WP_143374730.1">
    <property type="nucleotide sequence ID" value="NZ_VJVZ01000013.1"/>
</dbReference>
<dbReference type="InterPro" id="IPR001599">
    <property type="entry name" value="Macroglobln_a2"/>
</dbReference>
<dbReference type="Proteomes" id="UP000320643">
    <property type="component" value="Unassembled WGS sequence"/>
</dbReference>
<keyword evidence="2 4" id="KW-0732">Signal</keyword>
<sequence>MKTLKLVLCLTVITLLLHSCTTKSGKDFDSDFSQFREYITSFSSGIISTKSDIKVGLAFTKKEWQANQELDKDYFSVSPGVEGKVIFLQDNSIVFRPSKKLEADKEYCITLHLSKFMQMPKGLEDFNFRVKTIKQDFLVSIADLQSYNRDLQYLNAILKASDNLDIAIAKKLVTAEQDGRKLPIRFDANAGTPTQFHFVIDSIQRKAQDSKIKITWNGKPYNIDREGSEEFTVPGKDNFKVITMEPAPGDNQTLLINFSDPIKKDQDFSGLVAVESATDLKYSVDGNLLKVFFPEPLNGSFLVEVFQGIESTEGFKTKNTWTQKVVFEQLNPEVRFIKSGTILPASSNLKINFEAVNLSKVDVKVYRIFENNVMQFLQDNELNGNYSLRKVALPVAKKTLDLTTDKLLNHGKWNAYAIDLSTLIIPQQGAIYRVELSVKKSYSLYKCDASDTTTAATSAQSEEDEEDREDDEDYGNSEDEYYDYYPYDYDWDQRENPCSSSYFYDRKVATNVLASDLGVIAKRGENNSYFFAVTSITTTQPIAGATVELFTFQQQKVATAQTNSEGIINLSADDRAFFAIVKKDKNTTYVKLYDGNAQSVSNFDVDGTQLQKGLKGYVYGERGVWRPGDSLFIGFILNDKAAKLPPSHPIKLRLSDPNGKVVFQTVQAYNARNHFKFVVLTQAGTPTGSWEARVSVGGAHFYKNIKIETIKPNRLKIKNSFEGKTIYGSSKNTGTVEVAWLHGAIAKGLKVEMQAKFLKQTTAFKGYLNYIFDDPTQNFSSEEVNIFSGVANDNGVVQVNLEPKLEARAPGMLKAAIITKAYERGGDFSTDVVTASYSPYDTYVGVKLPEGNKYGMLETGKSNRFDLATVNDKGQPKGGRRLDVKVYKVEWSWWWDASHGNGSAYSSALSNTPYYTQQVITDGSGKASFNLKTGEEEWGRYLVRVTDMESGHSAGETVHVDYPYWSGRSRTTTGEEAKMLVFTADKEKYNVGEKATISFPSSEGGRALVSLENGSRVVETYWVQTKKGETQLTIPVTPKMAPNVYIHVTLLQPHATTANDSPIRLYGIVPIEVVDKNTLLQPQITMPAVLKPEQKTTIRVSEKTGKAMTYTLAIVDDGLLDLTRFKTPNAWDAFYAKEALGVRTWDIYDDVIGAYGGKVNQVFSIGGDADLGGGAAKKANRFKPVVIYLGPYTLGKGQTRVHDVKLPMYVGSVRTMVVAANADVSAYGMAEKTTPVRSPLMLLASLPRKVTPKEKVTLPVTIFAMENSIKNVTLSVKTNNGFRVVGASSQVVNFARPDEKIAYFDLEVADITGIGKVTVTATSGKEKASYNVELDVMNPNPITNNYKEMVIESGKSGSIDWNSFGVSGTNKARLEVSSFPSIDFNRRLDYLIQYPHGCLEQTTSSAFPQLYLADIADIDQTRKNKIQKNVTAAIQKLAQFQLADGGFAYWQGQPNPDDWGSSYVGHFFVEAEKKGYALPMNSKKQWIQYQQRTARQWRYNDGYHNDFAQAYRLYTLALAGSADLSSMNRLRETSGISNESKLRLAAAYALAGQKNVGQELLAQSAIDYDNDYNHYYYYGSAERNRAMALETLLILGQKEKAFTTAIKLAKEMSSNQWMSTQTTAYCLYAMTKFAQSNGPKGIDVSYTNKGKTQAINTPKTFADRVLEIGSSNVITIKNNKKSSLYVKVVYSGVLPVGQELTEERGLSTGIVFKDRAGQVINPSSLSQGTEFVAEVTVNNRKGEYVDNVALTQIIPSGWEIVNTRFTDFGSFAENAVDYTDIRDDRTNFYFSLKSNETKTFRILLNASYPGSYYLPGVQCEAMYDNSYLSRTKGQWVKVVR</sequence>
<dbReference type="EMBL" id="VJVZ01000013">
    <property type="protein sequence ID" value="TRW22313.1"/>
    <property type="molecule type" value="Genomic_DNA"/>
</dbReference>
<comment type="caution">
    <text evidence="7">The sequence shown here is derived from an EMBL/GenBank/DDBJ whole genome shotgun (WGS) entry which is preliminary data.</text>
</comment>
<proteinExistence type="inferred from homology"/>
<gene>
    <name evidence="7" type="ORF">FMM05_17560</name>
</gene>
<evidence type="ECO:0000313" key="8">
    <source>
        <dbReference type="Proteomes" id="UP000320643"/>
    </source>
</evidence>
<dbReference type="SMART" id="SM01359">
    <property type="entry name" value="A2M_N_2"/>
    <property type="match status" value="1"/>
</dbReference>
<accession>A0A552UVQ1</accession>
<dbReference type="InterPro" id="IPR041246">
    <property type="entry name" value="Bact_MG10"/>
</dbReference>
<protein>
    <recommendedName>
        <fullName evidence="9">Alpha-2-macroglobulin family protein</fullName>
    </recommendedName>
</protein>
<dbReference type="InterPro" id="IPR011625">
    <property type="entry name" value="A2M_N_BRD"/>
</dbReference>
<dbReference type="Gene3D" id="1.50.10.20">
    <property type="match status" value="1"/>
</dbReference>
<evidence type="ECO:0000259" key="6">
    <source>
        <dbReference type="SMART" id="SM01360"/>
    </source>
</evidence>
<dbReference type="InterPro" id="IPR021868">
    <property type="entry name" value="Alpha_2_Macroglob_MG3"/>
</dbReference>
<feature type="domain" description="Alpha-2-macroglobulin bait region" evidence="5">
    <location>
        <begin position="980"/>
        <end position="1122"/>
    </location>
</feature>
<dbReference type="InterPro" id="IPR051802">
    <property type="entry name" value="YfhM-like"/>
</dbReference>
<feature type="signal peptide" evidence="4">
    <location>
        <begin position="1"/>
        <end position="24"/>
    </location>
</feature>
<evidence type="ECO:0000256" key="4">
    <source>
        <dbReference type="SAM" id="SignalP"/>
    </source>
</evidence>
<dbReference type="CDD" id="cd02891">
    <property type="entry name" value="A2M_like"/>
    <property type="match status" value="1"/>
</dbReference>
<dbReference type="SMART" id="SM01419">
    <property type="entry name" value="Thiol-ester_cl"/>
    <property type="match status" value="1"/>
</dbReference>
<dbReference type="Pfam" id="PF07703">
    <property type="entry name" value="A2M_BRD"/>
    <property type="match status" value="1"/>
</dbReference>
<dbReference type="PANTHER" id="PTHR40094">
    <property type="entry name" value="ALPHA-2-MACROGLOBULIN HOMOLOG"/>
    <property type="match status" value="1"/>
</dbReference>
<dbReference type="GO" id="GO:0005615">
    <property type="term" value="C:extracellular space"/>
    <property type="evidence" value="ECO:0007669"/>
    <property type="project" value="InterPro"/>
</dbReference>
<dbReference type="Pfam" id="PF17972">
    <property type="entry name" value="bMG5"/>
    <property type="match status" value="1"/>
</dbReference>
<feature type="domain" description="Alpha-2-macroglobulin" evidence="6">
    <location>
        <begin position="1185"/>
        <end position="1276"/>
    </location>
</feature>
<dbReference type="InterPro" id="IPR041203">
    <property type="entry name" value="Bact_A2M_MG5"/>
</dbReference>
<feature type="region of interest" description="Disordered" evidence="3">
    <location>
        <begin position="454"/>
        <end position="481"/>
    </location>
</feature>
<dbReference type="Pfam" id="PF00207">
    <property type="entry name" value="A2M"/>
    <property type="match status" value="1"/>
</dbReference>
<dbReference type="InterPro" id="IPR008930">
    <property type="entry name" value="Terpenoid_cyclase/PrenylTrfase"/>
</dbReference>
<dbReference type="Pfam" id="PF01835">
    <property type="entry name" value="MG2"/>
    <property type="match status" value="1"/>
</dbReference>
<dbReference type="Pfam" id="PF11974">
    <property type="entry name" value="bMG3"/>
    <property type="match status" value="1"/>
</dbReference>
<dbReference type="Pfam" id="PF07678">
    <property type="entry name" value="TED_complement"/>
    <property type="match status" value="1"/>
</dbReference>
<evidence type="ECO:0000256" key="1">
    <source>
        <dbReference type="ARBA" id="ARBA00010556"/>
    </source>
</evidence>
<feature type="chain" id="PRO_5022185831" description="Alpha-2-macroglobulin family protein" evidence="4">
    <location>
        <begin position="25"/>
        <end position="1840"/>
    </location>
</feature>
<dbReference type="Pfam" id="PF17973">
    <property type="entry name" value="bMG10"/>
    <property type="match status" value="1"/>
</dbReference>
<evidence type="ECO:0000259" key="5">
    <source>
        <dbReference type="SMART" id="SM01359"/>
    </source>
</evidence>
<evidence type="ECO:0008006" key="9">
    <source>
        <dbReference type="Google" id="ProtNLM"/>
    </source>
</evidence>
<reference evidence="7 8" key="1">
    <citation type="submission" date="2019-07" db="EMBL/GenBank/DDBJ databases">
        <title>Flavobacterium sp. nov., isolated from glacier ice.</title>
        <authorList>
            <person name="Liu Q."/>
            <person name="Xin Y.-H."/>
        </authorList>
    </citation>
    <scope>NUCLEOTIDE SEQUENCE [LARGE SCALE GENOMIC DNA]</scope>
    <source>
        <strain evidence="7 8">ZT4R6</strain>
    </source>
</reference>
<keyword evidence="8" id="KW-1185">Reference proteome</keyword>
<organism evidence="7 8">
    <name type="scientific">Flavobacterium zepuense</name>
    <dbReference type="NCBI Taxonomy" id="2593302"/>
    <lineage>
        <taxon>Bacteria</taxon>
        <taxon>Pseudomonadati</taxon>
        <taxon>Bacteroidota</taxon>
        <taxon>Flavobacteriia</taxon>
        <taxon>Flavobacteriales</taxon>
        <taxon>Flavobacteriaceae</taxon>
        <taxon>Flavobacterium</taxon>
    </lineage>
</organism>
<dbReference type="OrthoDB" id="9767116at2"/>
<dbReference type="InterPro" id="IPR002890">
    <property type="entry name" value="MG2"/>
</dbReference>
<name>A0A552UVQ1_9FLAO</name>
<dbReference type="InterPro" id="IPR011626">
    <property type="entry name" value="Alpha-macroglobulin_TED"/>
</dbReference>
<evidence type="ECO:0000256" key="3">
    <source>
        <dbReference type="SAM" id="MobiDB-lite"/>
    </source>
</evidence>
<feature type="compositionally biased region" description="Acidic residues" evidence="3">
    <location>
        <begin position="461"/>
        <end position="481"/>
    </location>
</feature>
<dbReference type="Gene3D" id="2.60.40.1930">
    <property type="match status" value="1"/>
</dbReference>
<dbReference type="SMART" id="SM01360">
    <property type="entry name" value="A2M"/>
    <property type="match status" value="1"/>
</dbReference>